<organism evidence="2 3">
    <name type="scientific">Setaria viridis</name>
    <name type="common">Green bristlegrass</name>
    <name type="synonym">Setaria italica subsp. viridis</name>
    <dbReference type="NCBI Taxonomy" id="4556"/>
    <lineage>
        <taxon>Eukaryota</taxon>
        <taxon>Viridiplantae</taxon>
        <taxon>Streptophyta</taxon>
        <taxon>Embryophyta</taxon>
        <taxon>Tracheophyta</taxon>
        <taxon>Spermatophyta</taxon>
        <taxon>Magnoliopsida</taxon>
        <taxon>Liliopsida</taxon>
        <taxon>Poales</taxon>
        <taxon>Poaceae</taxon>
        <taxon>PACMAD clade</taxon>
        <taxon>Panicoideae</taxon>
        <taxon>Panicodae</taxon>
        <taxon>Paniceae</taxon>
        <taxon>Cenchrinae</taxon>
        <taxon>Setaria</taxon>
    </lineage>
</organism>
<keyword evidence="3" id="KW-1185">Reference proteome</keyword>
<dbReference type="Gramene" id="TKW02452">
    <property type="protein sequence ID" value="TKW02452"/>
    <property type="gene ID" value="SEVIR_8G245901v2"/>
</dbReference>
<feature type="region of interest" description="Disordered" evidence="1">
    <location>
        <begin position="30"/>
        <end position="86"/>
    </location>
</feature>
<dbReference type="AlphaFoldDB" id="A0A4U6TMG0"/>
<dbReference type="Gramene" id="TKW02453">
    <property type="protein sequence ID" value="TKW02453"/>
    <property type="gene ID" value="SEVIR_8G245901v2"/>
</dbReference>
<evidence type="ECO:0000313" key="2">
    <source>
        <dbReference type="EMBL" id="TKW02454.1"/>
    </source>
</evidence>
<feature type="compositionally biased region" description="Basic residues" evidence="1">
    <location>
        <begin position="64"/>
        <end position="74"/>
    </location>
</feature>
<dbReference type="Proteomes" id="UP000298652">
    <property type="component" value="Chromosome 8"/>
</dbReference>
<gene>
    <name evidence="2" type="ORF">SEVIR_8G245901v2</name>
</gene>
<protein>
    <submittedName>
        <fullName evidence="2">Uncharacterized protein</fullName>
    </submittedName>
</protein>
<accession>A0A4U6TMG0</accession>
<reference evidence="2 3" key="1">
    <citation type="submission" date="2019-03" db="EMBL/GenBank/DDBJ databases">
        <title>WGS assembly of Setaria viridis.</title>
        <authorList>
            <person name="Huang P."/>
            <person name="Jenkins J."/>
            <person name="Grimwood J."/>
            <person name="Barry K."/>
            <person name="Healey A."/>
            <person name="Mamidi S."/>
            <person name="Sreedasyam A."/>
            <person name="Shu S."/>
            <person name="Feldman M."/>
            <person name="Wu J."/>
            <person name="Yu Y."/>
            <person name="Chen C."/>
            <person name="Johnson J."/>
            <person name="Rokhsar D."/>
            <person name="Baxter I."/>
            <person name="Schmutz J."/>
            <person name="Brutnell T."/>
            <person name="Kellogg E."/>
        </authorList>
    </citation>
    <scope>NUCLEOTIDE SEQUENCE [LARGE SCALE GENOMIC DNA]</scope>
    <source>
        <strain evidence="3">cv. A10</strain>
    </source>
</reference>
<dbReference type="EMBL" id="CM016559">
    <property type="protein sequence ID" value="TKW02454.1"/>
    <property type="molecule type" value="Genomic_DNA"/>
</dbReference>
<dbReference type="Gramene" id="TKW02454">
    <property type="protein sequence ID" value="TKW02454"/>
    <property type="gene ID" value="SEVIR_8G245901v2"/>
</dbReference>
<dbReference type="EMBL" id="CM016559">
    <property type="protein sequence ID" value="TKW02453.1"/>
    <property type="molecule type" value="Genomic_DNA"/>
</dbReference>
<sequence length="86" mass="9668">MTYKYMRRILEKKAKNQALLLRTTDGSAHLREALPPPAGVGQDAFGRGGSRRRPSSVPPSPSTQRHRRISHRALRSGERWLGTTMC</sequence>
<name>A0A4U6TMG0_SETVI</name>
<dbReference type="EMBL" id="CM016559">
    <property type="protein sequence ID" value="TKW02452.1"/>
    <property type="molecule type" value="Genomic_DNA"/>
</dbReference>
<evidence type="ECO:0000313" key="3">
    <source>
        <dbReference type="Proteomes" id="UP000298652"/>
    </source>
</evidence>
<proteinExistence type="predicted"/>
<evidence type="ECO:0000256" key="1">
    <source>
        <dbReference type="SAM" id="MobiDB-lite"/>
    </source>
</evidence>